<keyword evidence="2" id="KW-1185">Reference proteome</keyword>
<dbReference type="EMBL" id="JBHOMY010000039">
    <property type="protein sequence ID" value="MFC1458011.1"/>
    <property type="molecule type" value="Genomic_DNA"/>
</dbReference>
<reference evidence="1 2" key="1">
    <citation type="submission" date="2024-09" db="EMBL/GenBank/DDBJ databases">
        <title>Nodulacao em especies de Leguminosae Basais da Amazonia e Caracterizacao dos Rizobios e Bacterias Associadas aos Nodulos.</title>
        <authorList>
            <person name="Jambeiro I.C.A."/>
            <person name="Lopes I.S."/>
            <person name="Aguiar E.R.G.R."/>
            <person name="Santos A.F.J."/>
            <person name="Dos Santos J.M.F."/>
            <person name="Gross E."/>
        </authorList>
    </citation>
    <scope>NUCLEOTIDE SEQUENCE [LARGE SCALE GENOMIC DNA]</scope>
    <source>
        <strain evidence="1 2">BRUESC1165</strain>
    </source>
</reference>
<dbReference type="Proteomes" id="UP001593940">
    <property type="component" value="Unassembled WGS sequence"/>
</dbReference>
<proteinExistence type="predicted"/>
<name>A0ABV6YA37_9HYPH</name>
<comment type="caution">
    <text evidence="1">The sequence shown here is derived from an EMBL/GenBank/DDBJ whole genome shotgun (WGS) entry which is preliminary data.</text>
</comment>
<accession>A0ABV6YA37</accession>
<protein>
    <submittedName>
        <fullName evidence="1">Uncharacterized protein</fullName>
    </submittedName>
</protein>
<evidence type="ECO:0000313" key="2">
    <source>
        <dbReference type="Proteomes" id="UP001593940"/>
    </source>
</evidence>
<organism evidence="1 2">
    <name type="scientific">Microvirga arabica</name>
    <dbReference type="NCBI Taxonomy" id="1128671"/>
    <lineage>
        <taxon>Bacteria</taxon>
        <taxon>Pseudomonadati</taxon>
        <taxon>Pseudomonadota</taxon>
        <taxon>Alphaproteobacteria</taxon>
        <taxon>Hyphomicrobiales</taxon>
        <taxon>Methylobacteriaceae</taxon>
        <taxon>Microvirga</taxon>
    </lineage>
</organism>
<gene>
    <name evidence="1" type="ORF">ACETIH_15100</name>
</gene>
<sequence length="259" mass="29114">MLQLKKRNKEQMSEIQVDGYIRVPKGTMIYPTGDGVEAPATRDQVVKVADIFDVDVKSDNFYLLLPDEMRLRYFEASGGKRPIDQDILEFTDRLTKGDYRAVAWSGKWALIADVQPAEAPANAKTARKVVKPEKKPLTKQQQMVIGSVWRFIQDTELRYKVRNPTYAVMRDDLDRGLHELSQHARAQALDTKLSELGIIDHIDEPWGPVTAGETFSVRGKLTSGFGGGQDVPMLFRGEKFTLPYASLEPFVELVNGPSS</sequence>
<evidence type="ECO:0000313" key="1">
    <source>
        <dbReference type="EMBL" id="MFC1458011.1"/>
    </source>
</evidence>
<dbReference type="RefSeq" id="WP_377030125.1">
    <property type="nucleotide sequence ID" value="NZ_JBHOMY010000039.1"/>
</dbReference>